<keyword evidence="4" id="KW-1185">Reference proteome</keyword>
<gene>
    <name evidence="3" type="ORF">CCY01nite_50700</name>
</gene>
<reference evidence="3 4" key="1">
    <citation type="submission" date="2019-07" db="EMBL/GenBank/DDBJ databases">
        <title>Whole genome shotgun sequence of Chitinophaga cymbidii NBRC 109752.</title>
        <authorList>
            <person name="Hosoyama A."/>
            <person name="Uohara A."/>
            <person name="Ohji S."/>
            <person name="Ichikawa N."/>
        </authorList>
    </citation>
    <scope>NUCLEOTIDE SEQUENCE [LARGE SCALE GENOMIC DNA]</scope>
    <source>
        <strain evidence="3 4">NBRC 109752</strain>
    </source>
</reference>
<dbReference type="Proteomes" id="UP000321436">
    <property type="component" value="Unassembled WGS sequence"/>
</dbReference>
<feature type="transmembrane region" description="Helical" evidence="1">
    <location>
        <begin position="201"/>
        <end position="223"/>
    </location>
</feature>
<comment type="caution">
    <text evidence="3">The sequence shown here is derived from an EMBL/GenBank/DDBJ whole genome shotgun (WGS) entry which is preliminary data.</text>
</comment>
<evidence type="ECO:0000313" key="4">
    <source>
        <dbReference type="Proteomes" id="UP000321436"/>
    </source>
</evidence>
<dbReference type="EMBL" id="BKAU01000009">
    <property type="protein sequence ID" value="GEP98810.1"/>
    <property type="molecule type" value="Genomic_DNA"/>
</dbReference>
<feature type="transmembrane region" description="Helical" evidence="1">
    <location>
        <begin position="134"/>
        <end position="155"/>
    </location>
</feature>
<dbReference type="RefSeq" id="WP_246130054.1">
    <property type="nucleotide sequence ID" value="NZ_BKAU01000009.1"/>
</dbReference>
<feature type="transmembrane region" description="Helical" evidence="1">
    <location>
        <begin position="7"/>
        <end position="29"/>
    </location>
</feature>
<dbReference type="InterPro" id="IPR010559">
    <property type="entry name" value="Sig_transdc_His_kin_internal"/>
</dbReference>
<feature type="transmembrane region" description="Helical" evidence="1">
    <location>
        <begin position="235"/>
        <end position="257"/>
    </location>
</feature>
<dbReference type="InterPro" id="IPR050640">
    <property type="entry name" value="Bact_2-comp_sensor_kinase"/>
</dbReference>
<sequence length="503" mass="58765">MERIRKIEFWIVTGIYLLFVFALFFPSLYHGTFAMRVGYWRAFDRNGMEYDPFVHYMLPRLTVATFGYVTFLLINHWIVPVFLEKKQFWAGVPLAIATFVLFFLMTMVATSYYYGFMLGYRDVSDFHGYCATRALGATMLGAILYGFYYAVKYIYFRFLHDKLVEKKVWKKLPAETPVLVGVWVCVMILLEPIFNMSNAEWYLIFWSGPTFIPANILLQLYVYPKFMSDRRKWPLTMRLLLVIMGTAFVAAFFFGLGERRSHMIISAFFLYCLGVMLGVIPLAWWLFKMRLSRKDEVLSLEKALGRSSANLDFLRSQINPHFLFNALNTLYGTALQENAPRTSEGVQRLGDMMRFMLHENHLEKIELSKEIAYLQNYVSLQRLRTQASEDIKIEVNVEEDDCDHTIAPMLLIPFVENAFKHGISLRKRSWIVVSLSCDRTHIYFDAYNSVHPKPENDPEKASLGIGLNNVKRRLALLYPRKHELSIRQTATEFFVHLTIDTTR</sequence>
<evidence type="ECO:0000256" key="1">
    <source>
        <dbReference type="SAM" id="Phobius"/>
    </source>
</evidence>
<feature type="transmembrane region" description="Helical" evidence="1">
    <location>
        <begin position="61"/>
        <end position="83"/>
    </location>
</feature>
<feature type="transmembrane region" description="Helical" evidence="1">
    <location>
        <begin position="176"/>
        <end position="195"/>
    </location>
</feature>
<dbReference type="Pfam" id="PF06580">
    <property type="entry name" value="His_kinase"/>
    <property type="match status" value="1"/>
</dbReference>
<evidence type="ECO:0000259" key="2">
    <source>
        <dbReference type="Pfam" id="PF06580"/>
    </source>
</evidence>
<dbReference type="AlphaFoldDB" id="A0A512RSY2"/>
<accession>A0A512RSY2</accession>
<protein>
    <recommendedName>
        <fullName evidence="2">Signal transduction histidine kinase internal region domain-containing protein</fullName>
    </recommendedName>
</protein>
<dbReference type="GO" id="GO:0000155">
    <property type="term" value="F:phosphorelay sensor kinase activity"/>
    <property type="evidence" value="ECO:0007669"/>
    <property type="project" value="InterPro"/>
</dbReference>
<proteinExistence type="predicted"/>
<dbReference type="GO" id="GO:0016020">
    <property type="term" value="C:membrane"/>
    <property type="evidence" value="ECO:0007669"/>
    <property type="project" value="InterPro"/>
</dbReference>
<name>A0A512RSY2_9BACT</name>
<evidence type="ECO:0000313" key="3">
    <source>
        <dbReference type="EMBL" id="GEP98810.1"/>
    </source>
</evidence>
<dbReference type="InterPro" id="IPR036890">
    <property type="entry name" value="HATPase_C_sf"/>
</dbReference>
<keyword evidence="1" id="KW-1133">Transmembrane helix</keyword>
<feature type="transmembrane region" description="Helical" evidence="1">
    <location>
        <begin position="90"/>
        <end position="114"/>
    </location>
</feature>
<dbReference type="SUPFAM" id="SSF55874">
    <property type="entry name" value="ATPase domain of HSP90 chaperone/DNA topoisomerase II/histidine kinase"/>
    <property type="match status" value="1"/>
</dbReference>
<organism evidence="3 4">
    <name type="scientific">Chitinophaga cymbidii</name>
    <dbReference type="NCBI Taxonomy" id="1096750"/>
    <lineage>
        <taxon>Bacteria</taxon>
        <taxon>Pseudomonadati</taxon>
        <taxon>Bacteroidota</taxon>
        <taxon>Chitinophagia</taxon>
        <taxon>Chitinophagales</taxon>
        <taxon>Chitinophagaceae</taxon>
        <taxon>Chitinophaga</taxon>
    </lineage>
</organism>
<keyword evidence="1" id="KW-0472">Membrane</keyword>
<dbReference type="PANTHER" id="PTHR34220">
    <property type="entry name" value="SENSOR HISTIDINE KINASE YPDA"/>
    <property type="match status" value="1"/>
</dbReference>
<keyword evidence="1" id="KW-0812">Transmembrane</keyword>
<feature type="domain" description="Signal transduction histidine kinase internal region" evidence="2">
    <location>
        <begin position="309"/>
        <end position="386"/>
    </location>
</feature>
<feature type="transmembrane region" description="Helical" evidence="1">
    <location>
        <begin position="263"/>
        <end position="287"/>
    </location>
</feature>
<dbReference type="PANTHER" id="PTHR34220:SF7">
    <property type="entry name" value="SENSOR HISTIDINE KINASE YPDA"/>
    <property type="match status" value="1"/>
</dbReference>
<dbReference type="Gene3D" id="3.30.565.10">
    <property type="entry name" value="Histidine kinase-like ATPase, C-terminal domain"/>
    <property type="match status" value="1"/>
</dbReference>